<feature type="signal peptide" evidence="2">
    <location>
        <begin position="1"/>
        <end position="21"/>
    </location>
</feature>
<evidence type="ECO:0000256" key="1">
    <source>
        <dbReference type="SAM" id="MobiDB-lite"/>
    </source>
</evidence>
<dbReference type="SUPFAM" id="SSF53850">
    <property type="entry name" value="Periplasmic binding protein-like II"/>
    <property type="match status" value="1"/>
</dbReference>
<dbReference type="PANTHER" id="PTHR42941">
    <property type="entry name" value="SLL1037 PROTEIN"/>
    <property type="match status" value="1"/>
</dbReference>
<dbReference type="Proteomes" id="UP000245998">
    <property type="component" value="Unassembled WGS sequence"/>
</dbReference>
<feature type="region of interest" description="Disordered" evidence="1">
    <location>
        <begin position="28"/>
        <end position="50"/>
    </location>
</feature>
<gene>
    <name evidence="3" type="ORF">DCC39_10140</name>
</gene>
<dbReference type="PROSITE" id="PS51257">
    <property type="entry name" value="PROKAR_LIPOPROTEIN"/>
    <property type="match status" value="1"/>
</dbReference>
<comment type="caution">
    <text evidence="3">The sequence shown here is derived from an EMBL/GenBank/DDBJ whole genome shotgun (WGS) entry which is preliminary data.</text>
</comment>
<dbReference type="OrthoDB" id="9776669at2"/>
<evidence type="ECO:0000313" key="3">
    <source>
        <dbReference type="EMBL" id="PWA11053.1"/>
    </source>
</evidence>
<dbReference type="AlphaFoldDB" id="A0A2U1K241"/>
<feature type="chain" id="PRO_5038708253" evidence="2">
    <location>
        <begin position="22"/>
        <end position="340"/>
    </location>
</feature>
<accession>A0A2U1K241</accession>
<dbReference type="Gene3D" id="3.40.190.10">
    <property type="entry name" value="Periplasmic binding protein-like II"/>
    <property type="match status" value="2"/>
</dbReference>
<name>A0A2U1K241_9BACI</name>
<dbReference type="InterPro" id="IPR011852">
    <property type="entry name" value="TRAP_TAXI"/>
</dbReference>
<sequence length="340" mass="36353">MFKKKYGLLSFLLMLTLLALAACGGGGGDETANENEGEKEKSESKAGGTVDLLMGTGSQGGTYFPLGAEMANVWNKNIDNVNVTSTESGASVENLAKIWKGEFDLGMTVNLPAYDAMNGVGDFEGKKVENFAFIGHIYPEVLQIVTRESTGINSIEDLKGKRVAIGPPGSGTQTATKIVLEAFGIKDGDYEAYQEGFGDAKSKLQDGTIDASFGLLGLPDAGIDELQASVKDVKFLPVTDEAIKYIEENSGYSSYTIPAGSYEWQEEDISAVSAFAVLVANTDKVDDDLAYQLAKVMIENADENTHPQAKHMTKENALNGLGDLPLHPGAEKYYEEAGIK</sequence>
<dbReference type="EMBL" id="QCZG01000019">
    <property type="protein sequence ID" value="PWA11053.1"/>
    <property type="molecule type" value="Genomic_DNA"/>
</dbReference>
<keyword evidence="2" id="KW-0732">Signal</keyword>
<proteinExistence type="predicted"/>
<protein>
    <submittedName>
        <fullName evidence="3">TRAP transporter substrate-binding protein</fullName>
    </submittedName>
</protein>
<dbReference type="RefSeq" id="WP_116554785.1">
    <property type="nucleotide sequence ID" value="NZ_QCZG01000019.1"/>
</dbReference>
<evidence type="ECO:0000313" key="4">
    <source>
        <dbReference type="Proteomes" id="UP000245998"/>
    </source>
</evidence>
<dbReference type="NCBIfam" id="TIGR02122">
    <property type="entry name" value="TRAP_TAXI"/>
    <property type="match status" value="1"/>
</dbReference>
<dbReference type="PANTHER" id="PTHR42941:SF1">
    <property type="entry name" value="SLL1037 PROTEIN"/>
    <property type="match status" value="1"/>
</dbReference>
<organism evidence="3 4">
    <name type="scientific">Pueribacillus theae</name>
    <dbReference type="NCBI Taxonomy" id="2171751"/>
    <lineage>
        <taxon>Bacteria</taxon>
        <taxon>Bacillati</taxon>
        <taxon>Bacillota</taxon>
        <taxon>Bacilli</taxon>
        <taxon>Bacillales</taxon>
        <taxon>Bacillaceae</taxon>
        <taxon>Pueribacillus</taxon>
    </lineage>
</organism>
<dbReference type="Pfam" id="PF16868">
    <property type="entry name" value="NMT1_3"/>
    <property type="match status" value="1"/>
</dbReference>
<reference evidence="3 4" key="1">
    <citation type="submission" date="2018-04" db="EMBL/GenBank/DDBJ databases">
        <title>Camelliibacillus theae gen. nov., sp. nov., isolated from Pu'er tea.</title>
        <authorList>
            <person name="Niu L."/>
        </authorList>
    </citation>
    <scope>NUCLEOTIDE SEQUENCE [LARGE SCALE GENOMIC DNA]</scope>
    <source>
        <strain evidence="3 4">T8</strain>
    </source>
</reference>
<evidence type="ECO:0000256" key="2">
    <source>
        <dbReference type="SAM" id="SignalP"/>
    </source>
</evidence>
<keyword evidence="4" id="KW-1185">Reference proteome</keyword>
<dbReference type="CDD" id="cd13520">
    <property type="entry name" value="PBP2_TAXI_TRAP"/>
    <property type="match status" value="1"/>
</dbReference>